<accession>A0ABS6N3N9</accession>
<organism evidence="1 2">
    <name type="scientific">Thalassococcus arenae</name>
    <dbReference type="NCBI Taxonomy" id="2851652"/>
    <lineage>
        <taxon>Bacteria</taxon>
        <taxon>Pseudomonadati</taxon>
        <taxon>Pseudomonadota</taxon>
        <taxon>Alphaproteobacteria</taxon>
        <taxon>Rhodobacterales</taxon>
        <taxon>Roseobacteraceae</taxon>
        <taxon>Thalassococcus</taxon>
    </lineage>
</organism>
<comment type="caution">
    <text evidence="1">The sequence shown here is derived from an EMBL/GenBank/DDBJ whole genome shotgun (WGS) entry which is preliminary data.</text>
</comment>
<dbReference type="Proteomes" id="UP001166293">
    <property type="component" value="Unassembled WGS sequence"/>
</dbReference>
<gene>
    <name evidence="1" type="ORF">KUH32_02485</name>
</gene>
<reference evidence="1" key="1">
    <citation type="submission" date="2021-06" db="EMBL/GenBank/DDBJ databases">
        <title>Thalassococcus sp. CAU 1522 isolated from sea sand, Republic of Korea.</title>
        <authorList>
            <person name="Kim W."/>
        </authorList>
    </citation>
    <scope>NUCLEOTIDE SEQUENCE</scope>
    <source>
        <strain evidence="1">CAU 1522</strain>
    </source>
</reference>
<proteinExistence type="predicted"/>
<evidence type="ECO:0000313" key="1">
    <source>
        <dbReference type="EMBL" id="MBV2358626.1"/>
    </source>
</evidence>
<keyword evidence="2" id="KW-1185">Reference proteome</keyword>
<sequence length="63" mass="6756">MRFLDSVGHAGDVALMAHRIDAKYAQSRLLSESTFGNNAAIAARAARRAEAQLRACRLLLGDG</sequence>
<dbReference type="EMBL" id="JAHRWL010000001">
    <property type="protein sequence ID" value="MBV2358626.1"/>
    <property type="molecule type" value="Genomic_DNA"/>
</dbReference>
<protein>
    <submittedName>
        <fullName evidence="1">Uncharacterized protein</fullName>
    </submittedName>
</protein>
<evidence type="ECO:0000313" key="2">
    <source>
        <dbReference type="Proteomes" id="UP001166293"/>
    </source>
</evidence>
<dbReference type="RefSeq" id="WP_217776486.1">
    <property type="nucleotide sequence ID" value="NZ_JAHRWL010000001.1"/>
</dbReference>
<name>A0ABS6N3N9_9RHOB</name>